<geneLocation type="plasmid" evidence="1">
    <name>pJB37</name>
</geneLocation>
<proteinExistence type="predicted"/>
<name>A0A1V0M5N8_PSEAI</name>
<reference evidence="1" key="1">
    <citation type="submission" date="2017-01" db="EMBL/GenBank/DDBJ databases">
        <title>Complete nucleotide sequence of an IncP-2 blaVIM-2-harboring megaplasmid from Pseudomonas aeruginosa.</title>
        <authorList>
            <person name="Botelho J."/>
            <person name="Grosso F."/>
            <person name="Mabrouk A."/>
            <person name="Peixe L."/>
        </authorList>
    </citation>
    <scope>NUCLEOTIDE SEQUENCE</scope>
    <source>
        <strain evidence="1">FFUP_PS_37</strain>
        <plasmid evidence="1">pJB37</plasmid>
    </source>
</reference>
<keyword evidence="1" id="KW-0614">Plasmid</keyword>
<sequence>MAYDPAGLAGSGKRGLPLNPHMGQVMPSNLPVVAVKRHCNPFKSDAPWGVTVRQKDVRQALIERRLVGTPDSDDHAGRIAFLVENPAKDPILIDVGCPSLGYWGPNWMVTDGNHRLAAAIFRGDSTIPALVDGELEHAFELFGVDCEEHYPAQATC</sequence>
<dbReference type="RefSeq" id="WP_193826322.1">
    <property type="nucleotide sequence ID" value="NZ_MT732180.1"/>
</dbReference>
<protein>
    <submittedName>
        <fullName evidence="1">Uncharacterized protein</fullName>
    </submittedName>
</protein>
<dbReference type="EMBL" id="KY494864">
    <property type="protein sequence ID" value="ARD70200.1"/>
    <property type="molecule type" value="Genomic_DNA"/>
</dbReference>
<evidence type="ECO:0000313" key="1">
    <source>
        <dbReference type="EMBL" id="ARD70200.1"/>
    </source>
</evidence>
<accession>A0A1V0M5N8</accession>
<dbReference type="AlphaFoldDB" id="A0A1V0M5N8"/>
<organism evidence="1">
    <name type="scientific">Pseudomonas aeruginosa</name>
    <dbReference type="NCBI Taxonomy" id="287"/>
    <lineage>
        <taxon>Bacteria</taxon>
        <taxon>Pseudomonadati</taxon>
        <taxon>Pseudomonadota</taxon>
        <taxon>Gammaproteobacteria</taxon>
        <taxon>Pseudomonadales</taxon>
        <taxon>Pseudomonadaceae</taxon>
        <taxon>Pseudomonas</taxon>
    </lineage>
</organism>